<accession>A0A9R1UMW6</accession>
<protein>
    <recommendedName>
        <fullName evidence="1">At2g35280-like TPR domain-containing protein</fullName>
    </recommendedName>
</protein>
<dbReference type="PANTHER" id="PTHR10775">
    <property type="entry name" value="OS08G0208400 PROTEIN"/>
    <property type="match status" value="1"/>
</dbReference>
<evidence type="ECO:0000313" key="3">
    <source>
        <dbReference type="Proteomes" id="UP000235145"/>
    </source>
</evidence>
<evidence type="ECO:0000313" key="2">
    <source>
        <dbReference type="EMBL" id="KAJ0189731.1"/>
    </source>
</evidence>
<dbReference type="InterPro" id="IPR004242">
    <property type="entry name" value="Transposase_21"/>
</dbReference>
<dbReference type="Proteomes" id="UP000235145">
    <property type="component" value="Unassembled WGS sequence"/>
</dbReference>
<dbReference type="AlphaFoldDB" id="A0A9R1UMW6"/>
<dbReference type="Pfam" id="PF02992">
    <property type="entry name" value="Transposase_21"/>
    <property type="match status" value="1"/>
</dbReference>
<dbReference type="Pfam" id="PF23310">
    <property type="entry name" value="TPR_27"/>
    <property type="match status" value="1"/>
</dbReference>
<keyword evidence="3" id="KW-1185">Reference proteome</keyword>
<dbReference type="InterPro" id="IPR036047">
    <property type="entry name" value="F-box-like_dom_sf"/>
</dbReference>
<gene>
    <name evidence="2" type="ORF">LSAT_V11C800451330</name>
</gene>
<feature type="domain" description="At2g35280-like TPR" evidence="1">
    <location>
        <begin position="81"/>
        <end position="169"/>
    </location>
</feature>
<name>A0A9R1UMW6_LACSA</name>
<dbReference type="SUPFAM" id="SSF81383">
    <property type="entry name" value="F-box domain"/>
    <property type="match status" value="1"/>
</dbReference>
<evidence type="ECO:0000259" key="1">
    <source>
        <dbReference type="Pfam" id="PF23310"/>
    </source>
</evidence>
<dbReference type="PANTHER" id="PTHR10775:SF182">
    <property type="entry name" value="TRANSPOSON, EN_SPM-LIKE, TRANSPOSASE-ASSOCIATED DOMAIN PROTEIN-RELATED"/>
    <property type="match status" value="1"/>
</dbReference>
<organism evidence="2 3">
    <name type="scientific">Lactuca sativa</name>
    <name type="common">Garden lettuce</name>
    <dbReference type="NCBI Taxonomy" id="4236"/>
    <lineage>
        <taxon>Eukaryota</taxon>
        <taxon>Viridiplantae</taxon>
        <taxon>Streptophyta</taxon>
        <taxon>Embryophyta</taxon>
        <taxon>Tracheophyta</taxon>
        <taxon>Spermatophyta</taxon>
        <taxon>Magnoliopsida</taxon>
        <taxon>eudicotyledons</taxon>
        <taxon>Gunneridae</taxon>
        <taxon>Pentapetalae</taxon>
        <taxon>asterids</taxon>
        <taxon>campanulids</taxon>
        <taxon>Asterales</taxon>
        <taxon>Asteraceae</taxon>
        <taxon>Cichorioideae</taxon>
        <taxon>Cichorieae</taxon>
        <taxon>Lactucinae</taxon>
        <taxon>Lactuca</taxon>
    </lineage>
</organism>
<comment type="caution">
    <text evidence="2">The sequence shown here is derived from an EMBL/GenBank/DDBJ whole genome shotgun (WGS) entry which is preliminary data.</text>
</comment>
<proteinExistence type="predicted"/>
<sequence length="381" mass="43354">MATSCSSERTQIRQQGTRITALPSNLIEKIVTAIGGNSPIDAFKCQLVCKLFRDSVTSEAINKIIDTNQLRFLPLSIRQYEVISRCRMLNNPHVLFNDGMAKYFMLGEEIAGKQLLQNAADQGQLYAIFVLGMMLMAEGIERKQKALIMLNNATVNSIRSWNLRHTCNKVQNHLVRRSKQINFHVLNRSCAKPPSVSSYGITFMNQYSWLFNSNKDLWHGCKKVTQVSAVARLLNIKLEYRIPKQSYDAICQLINDVLPEENNMVGSLYESKKLIQALDRYKRSKNLARSSRISFKKMHYFPLTPRLKRLYASQATAASMRWHSKNHGHDAGVMYHPSDSEAWKHIDKSHPSFAAGVHNVRLGLSTDGFAPHGSFRKQYSS</sequence>
<dbReference type="InterPro" id="IPR057136">
    <property type="entry name" value="At2g35280_TPR_dom"/>
</dbReference>
<reference evidence="2 3" key="1">
    <citation type="journal article" date="2017" name="Nat. Commun.">
        <title>Genome assembly with in vitro proximity ligation data and whole-genome triplication in lettuce.</title>
        <authorList>
            <person name="Reyes-Chin-Wo S."/>
            <person name="Wang Z."/>
            <person name="Yang X."/>
            <person name="Kozik A."/>
            <person name="Arikit S."/>
            <person name="Song C."/>
            <person name="Xia L."/>
            <person name="Froenicke L."/>
            <person name="Lavelle D.O."/>
            <person name="Truco M.J."/>
            <person name="Xia R."/>
            <person name="Zhu S."/>
            <person name="Xu C."/>
            <person name="Xu H."/>
            <person name="Xu X."/>
            <person name="Cox K."/>
            <person name="Korf I."/>
            <person name="Meyers B.C."/>
            <person name="Michelmore R.W."/>
        </authorList>
    </citation>
    <scope>NUCLEOTIDE SEQUENCE [LARGE SCALE GENOMIC DNA]</scope>
    <source>
        <strain evidence="3">cv. Salinas</strain>
        <tissue evidence="2">Seedlings</tissue>
    </source>
</reference>
<dbReference type="EMBL" id="NBSK02000008">
    <property type="protein sequence ID" value="KAJ0189731.1"/>
    <property type="molecule type" value="Genomic_DNA"/>
</dbReference>